<feature type="chain" id="PRO_5045462609" description="Secreted protein" evidence="2">
    <location>
        <begin position="23"/>
        <end position="119"/>
    </location>
</feature>
<dbReference type="EMBL" id="CP064030">
    <property type="protein sequence ID" value="QRN52972.1"/>
    <property type="molecule type" value="Genomic_DNA"/>
</dbReference>
<evidence type="ECO:0000256" key="1">
    <source>
        <dbReference type="SAM" id="MobiDB-lite"/>
    </source>
</evidence>
<protein>
    <recommendedName>
        <fullName evidence="5">Secreted protein</fullName>
    </recommendedName>
</protein>
<organism evidence="3 4">
    <name type="scientific">Dyella caseinilytica</name>
    <dbReference type="NCBI Taxonomy" id="1849581"/>
    <lineage>
        <taxon>Bacteria</taxon>
        <taxon>Pseudomonadati</taxon>
        <taxon>Pseudomonadota</taxon>
        <taxon>Gammaproteobacteria</taxon>
        <taxon>Lysobacterales</taxon>
        <taxon>Rhodanobacteraceae</taxon>
        <taxon>Dyella</taxon>
    </lineage>
</organism>
<feature type="compositionally biased region" description="Low complexity" evidence="1">
    <location>
        <begin position="25"/>
        <end position="36"/>
    </location>
</feature>
<name>A0ABX7GRD6_9GAMM</name>
<feature type="signal peptide" evidence="2">
    <location>
        <begin position="1"/>
        <end position="22"/>
    </location>
</feature>
<feature type="compositionally biased region" description="Low complexity" evidence="1">
    <location>
        <begin position="98"/>
        <end position="119"/>
    </location>
</feature>
<accession>A0ABX7GRD6</accession>
<evidence type="ECO:0000313" key="3">
    <source>
        <dbReference type="EMBL" id="QRN52972.1"/>
    </source>
</evidence>
<evidence type="ECO:0000313" key="4">
    <source>
        <dbReference type="Proteomes" id="UP000663181"/>
    </source>
</evidence>
<sequence length="119" mass="11521">MRATPLLLGCLLGLVTIADATAAGTTAASGGSASSGYNCTDHAGDRSTSHETSAASGDAFNIPRGASHSTGSTSHDHASSSSTSTDDAPMHMGGGDAASGSSSHSSGLSWQSLLPGSIQ</sequence>
<dbReference type="Proteomes" id="UP000663181">
    <property type="component" value="Chromosome"/>
</dbReference>
<feature type="compositionally biased region" description="Low complexity" evidence="1">
    <location>
        <begin position="65"/>
        <end position="87"/>
    </location>
</feature>
<reference evidence="3 4" key="1">
    <citation type="submission" date="2020-10" db="EMBL/GenBank/DDBJ databases">
        <title>Phylogeny of dyella-like bacteria.</title>
        <authorList>
            <person name="Fu J."/>
        </authorList>
    </citation>
    <scope>NUCLEOTIDE SEQUENCE [LARGE SCALE GENOMIC DNA]</scope>
    <source>
        <strain evidence="3 4">DHOB09</strain>
    </source>
</reference>
<evidence type="ECO:0000256" key="2">
    <source>
        <dbReference type="SAM" id="SignalP"/>
    </source>
</evidence>
<gene>
    <name evidence="3" type="ORF">ISN74_16220</name>
</gene>
<keyword evidence="2" id="KW-0732">Signal</keyword>
<proteinExistence type="predicted"/>
<evidence type="ECO:0008006" key="5">
    <source>
        <dbReference type="Google" id="ProtNLM"/>
    </source>
</evidence>
<dbReference type="RefSeq" id="WP_188800204.1">
    <property type="nucleotide sequence ID" value="NZ_BMIZ01000002.1"/>
</dbReference>
<keyword evidence="4" id="KW-1185">Reference proteome</keyword>
<feature type="region of interest" description="Disordered" evidence="1">
    <location>
        <begin position="25"/>
        <end position="119"/>
    </location>
</feature>